<comment type="caution">
    <text evidence="1">The sequence shown here is derived from an EMBL/GenBank/DDBJ whole genome shotgun (WGS) entry which is preliminary data.</text>
</comment>
<protein>
    <submittedName>
        <fullName evidence="1">Uncharacterized protein</fullName>
    </submittedName>
</protein>
<evidence type="ECO:0000313" key="1">
    <source>
        <dbReference type="EMBL" id="PRX19799.1"/>
    </source>
</evidence>
<reference evidence="1 2" key="1">
    <citation type="submission" date="2018-03" db="EMBL/GenBank/DDBJ databases">
        <title>Genomic Encyclopedia of Archaeal and Bacterial Type Strains, Phase II (KMG-II): from individual species to whole genera.</title>
        <authorList>
            <person name="Goeker M."/>
        </authorList>
    </citation>
    <scope>NUCLEOTIDE SEQUENCE [LARGE SCALE GENOMIC DNA]</scope>
    <source>
        <strain evidence="1 2">DSM 43146</strain>
    </source>
</reference>
<keyword evidence="2" id="KW-1185">Reference proteome</keyword>
<accession>A0A2T0KAB9</accession>
<proteinExistence type="predicted"/>
<dbReference type="OrthoDB" id="3404872at2"/>
<dbReference type="AlphaFoldDB" id="A0A2T0KAB9"/>
<evidence type="ECO:0000313" key="2">
    <source>
        <dbReference type="Proteomes" id="UP000239415"/>
    </source>
</evidence>
<dbReference type="RefSeq" id="WP_106321495.1">
    <property type="nucleotide sequence ID" value="NZ_BOMO01000076.1"/>
</dbReference>
<sequence>MDPTSIRPVVLADALPGAFESACLVECVDNSRPQRQPLPAPVPRSGEALAEFDREDAADRLVYLLDGLGCEAAREVRIGGGRRRYEVQRVLVPEAQRLATSRMLAAAWRQGRQALLGTEQLGASSPRHVQRLTLAQAAWRAALLAAGQRRRGHLLWVTLRDQEIAAVLVRAARLLGVTAEVARRPGCLVVTVAAEEAAALPATPPRLRLRAGTGALV</sequence>
<dbReference type="EMBL" id="PVMZ01000009">
    <property type="protein sequence ID" value="PRX19799.1"/>
    <property type="molecule type" value="Genomic_DNA"/>
</dbReference>
<organism evidence="1 2">
    <name type="scientific">Actinoplanes italicus</name>
    <dbReference type="NCBI Taxonomy" id="113567"/>
    <lineage>
        <taxon>Bacteria</taxon>
        <taxon>Bacillati</taxon>
        <taxon>Actinomycetota</taxon>
        <taxon>Actinomycetes</taxon>
        <taxon>Micromonosporales</taxon>
        <taxon>Micromonosporaceae</taxon>
        <taxon>Actinoplanes</taxon>
    </lineage>
</organism>
<name>A0A2T0KAB9_9ACTN</name>
<dbReference type="Proteomes" id="UP000239415">
    <property type="component" value="Unassembled WGS sequence"/>
</dbReference>
<gene>
    <name evidence="1" type="ORF">CLV67_10964</name>
</gene>